<dbReference type="Proteomes" id="UP000008370">
    <property type="component" value="Unassembled WGS sequence"/>
</dbReference>
<feature type="signal peptide" evidence="1">
    <location>
        <begin position="1"/>
        <end position="25"/>
    </location>
</feature>
<evidence type="ECO:0000313" key="3">
    <source>
        <dbReference type="Proteomes" id="UP000008370"/>
    </source>
</evidence>
<reference evidence="2 3" key="1">
    <citation type="journal article" date="2012" name="BMC Genomics">
        <title>Comparative genomics of the white-rot fungi, Phanerochaete carnosa and P. chrysosporium, to elucidate the genetic basis of the distinct wood types they colonize.</title>
        <authorList>
            <person name="Suzuki H."/>
            <person name="MacDonald J."/>
            <person name="Syed K."/>
            <person name="Salamov A."/>
            <person name="Hori C."/>
            <person name="Aerts A."/>
            <person name="Henrissat B."/>
            <person name="Wiebenga A."/>
            <person name="vanKuyk P.A."/>
            <person name="Barry K."/>
            <person name="Lindquist E."/>
            <person name="LaButti K."/>
            <person name="Lapidus A."/>
            <person name="Lucas S."/>
            <person name="Coutinho P."/>
            <person name="Gong Y."/>
            <person name="Samejima M."/>
            <person name="Mahadevan R."/>
            <person name="Abou-Zaid M."/>
            <person name="de Vries R.P."/>
            <person name="Igarashi K."/>
            <person name="Yadav J.S."/>
            <person name="Grigoriev I.V."/>
            <person name="Master E.R."/>
        </authorList>
    </citation>
    <scope>NUCLEOTIDE SEQUENCE [LARGE SCALE GENOMIC DNA]</scope>
    <source>
        <strain evidence="2 3">HHB-10118-sp</strain>
    </source>
</reference>
<name>K5VD00_PHACS</name>
<gene>
    <name evidence="2" type="ORF">PHACADRAFT_246937</name>
</gene>
<keyword evidence="3" id="KW-1185">Reference proteome</keyword>
<sequence length="149" mass="16451">MRPTSFLTRALATSVLFVGSESCLAQLRGVHAQRASVGTGVAHGAPVAEREHTPLVAIVAAEAETANVVSRRTILGVTLAYALWCRLANPLWLLRAVAARLWTPQVAIRVIRSVWHAHPHHIGGLNFRIIQREEGEILKRMCFFIWGCK</sequence>
<protein>
    <recommendedName>
        <fullName evidence="4">Secreted protein</fullName>
    </recommendedName>
</protein>
<evidence type="ECO:0008006" key="4">
    <source>
        <dbReference type="Google" id="ProtNLM"/>
    </source>
</evidence>
<organism evidence="2 3">
    <name type="scientific">Phanerochaete carnosa (strain HHB-10118-sp)</name>
    <name type="common">White-rot fungus</name>
    <name type="synonym">Peniophora carnosa</name>
    <dbReference type="NCBI Taxonomy" id="650164"/>
    <lineage>
        <taxon>Eukaryota</taxon>
        <taxon>Fungi</taxon>
        <taxon>Dikarya</taxon>
        <taxon>Basidiomycota</taxon>
        <taxon>Agaricomycotina</taxon>
        <taxon>Agaricomycetes</taxon>
        <taxon>Polyporales</taxon>
        <taxon>Phanerochaetaceae</taxon>
        <taxon>Phanerochaete</taxon>
    </lineage>
</organism>
<keyword evidence="1" id="KW-0732">Signal</keyword>
<dbReference type="EMBL" id="JH930468">
    <property type="protein sequence ID" value="EKM60796.1"/>
    <property type="molecule type" value="Genomic_DNA"/>
</dbReference>
<evidence type="ECO:0000313" key="2">
    <source>
        <dbReference type="EMBL" id="EKM60796.1"/>
    </source>
</evidence>
<dbReference type="HOGENOM" id="CLU_1750348_0_0_1"/>
<dbReference type="AlphaFoldDB" id="K5VD00"/>
<dbReference type="GeneID" id="18913938"/>
<feature type="chain" id="PRO_5003884597" description="Secreted protein" evidence="1">
    <location>
        <begin position="26"/>
        <end position="149"/>
    </location>
</feature>
<accession>K5VD00</accession>
<dbReference type="KEGG" id="pco:PHACADRAFT_246937"/>
<proteinExistence type="predicted"/>
<dbReference type="RefSeq" id="XP_007390242.1">
    <property type="nucleotide sequence ID" value="XM_007390180.1"/>
</dbReference>
<dbReference type="InParanoid" id="K5VD00"/>
<evidence type="ECO:0000256" key="1">
    <source>
        <dbReference type="SAM" id="SignalP"/>
    </source>
</evidence>